<sequence length="480" mass="54843">MCSNSKQIFHFFVTRRYFSMANTMFKLFSLLFCFSLFYSLNQIESTRLKLCQPPPKWRFYDIASHSSNSTLQANQTDQQLTPDSRYFLSPFEQIDDVHPTTVIALISVQDYRTDTGAWLNSLEHIYRNLMKSFKDIRFLLINSKDYYNPAWVNRVRKNVSFEVYQELDSSPIGSLLDGASGDVFIFDRCNLLAYYIRFPLSFIDQKDPFFQATIIAAHTDSPCEGKCGQKLSNDSIEINSTARVEITTQSSIETLTSSLNEIEQKNETESDSNETNDSLTNVLSQMGEVLQSFYDRYTANFVSEESNETIDDHNVTHKTSSNASDLLVTLNRTLEYFAENATNQTTKQQPNGTFQQKALLSNGQQVSESCNRTICSEWTTEKLLAARLCCLSFHNDDEDEDPINDSMLNVNASHYIPSNGGFGCSLYPRTTCSMIKPVLQCCTRKLFNEYFNYAVKLRARQSKLNYGQRSIQSDSKSSDT</sequence>
<dbReference type="InterPro" id="IPR037941">
    <property type="entry name" value="SeP"/>
</dbReference>
<dbReference type="OrthoDB" id="6134775at2759"/>
<evidence type="ECO:0000256" key="5">
    <source>
        <dbReference type="ARBA" id="ARBA00023180"/>
    </source>
</evidence>
<protein>
    <recommendedName>
        <fullName evidence="6">Selenoprotein P N-terminal domain-containing protein</fullName>
    </recommendedName>
</protein>
<reference evidence="8" key="3">
    <citation type="submission" date="2022-06" db="UniProtKB">
        <authorList>
            <consortium name="EnsemblMetazoa"/>
        </authorList>
    </citation>
    <scope>IDENTIFICATION</scope>
</reference>
<evidence type="ECO:0000313" key="7">
    <source>
        <dbReference type="EMBL" id="KAF7496328.1"/>
    </source>
</evidence>
<comment type="subcellular location">
    <subcellularLocation>
        <location evidence="1">Secreted</location>
    </subcellularLocation>
</comment>
<name>A0A834RKP1_SARSC</name>
<dbReference type="EnsemblMetazoa" id="SSS_7647s_mrna">
    <property type="protein sequence ID" value="KAF7496328.1"/>
    <property type="gene ID" value="SSS_7647"/>
</dbReference>
<dbReference type="GO" id="GO:0001887">
    <property type="term" value="P:selenium compound metabolic process"/>
    <property type="evidence" value="ECO:0007669"/>
    <property type="project" value="TreeGrafter"/>
</dbReference>
<keyword evidence="4" id="KW-0712">Selenocysteine</keyword>
<keyword evidence="2" id="KW-0964">Secreted</keyword>
<evidence type="ECO:0000256" key="4">
    <source>
        <dbReference type="ARBA" id="ARBA00022933"/>
    </source>
</evidence>
<dbReference type="PANTHER" id="PTHR10105">
    <property type="entry name" value="SELENOPROTEIN P"/>
    <property type="match status" value="1"/>
</dbReference>
<keyword evidence="5" id="KW-0325">Glycoprotein</keyword>
<dbReference type="EMBL" id="WVUK01000012">
    <property type="protein sequence ID" value="KAF7496328.1"/>
    <property type="molecule type" value="Genomic_DNA"/>
</dbReference>
<keyword evidence="9" id="KW-1185">Reference proteome</keyword>
<dbReference type="GO" id="GO:0005576">
    <property type="term" value="C:extracellular region"/>
    <property type="evidence" value="ECO:0007669"/>
    <property type="project" value="UniProtKB-SubCell"/>
</dbReference>
<dbReference type="GO" id="GO:0008430">
    <property type="term" value="F:selenium binding"/>
    <property type="evidence" value="ECO:0007669"/>
    <property type="project" value="InterPro"/>
</dbReference>
<evidence type="ECO:0000313" key="9">
    <source>
        <dbReference type="Proteomes" id="UP000070412"/>
    </source>
</evidence>
<reference evidence="7" key="2">
    <citation type="submission" date="2020-01" db="EMBL/GenBank/DDBJ databases">
        <authorList>
            <person name="Korhonen P.K.K."/>
            <person name="Guangxu M.G."/>
            <person name="Wang T.W."/>
            <person name="Stroehlein A.J.S."/>
            <person name="Young N.D."/>
            <person name="Ang C.-S.A."/>
            <person name="Fernando D.W.F."/>
            <person name="Lu H.L."/>
            <person name="Taylor S.T."/>
            <person name="Ehtesham M.E.M."/>
            <person name="Najaraj S.H.N."/>
            <person name="Harsha G.H.G."/>
            <person name="Madugundu A.M."/>
            <person name="Renuse S.R."/>
            <person name="Holt D.H."/>
            <person name="Pandey A.P."/>
            <person name="Papenfuss A.P."/>
            <person name="Gasser R.B.G."/>
            <person name="Fischer K.F."/>
        </authorList>
    </citation>
    <scope>NUCLEOTIDE SEQUENCE</scope>
    <source>
        <strain evidence="7">SSS_KF_BRIS2020</strain>
    </source>
</reference>
<dbReference type="PANTHER" id="PTHR10105:SF2">
    <property type="entry name" value="AGAP003297-PA"/>
    <property type="match status" value="1"/>
</dbReference>
<evidence type="ECO:0000256" key="2">
    <source>
        <dbReference type="ARBA" id="ARBA00022525"/>
    </source>
</evidence>
<dbReference type="Proteomes" id="UP000070412">
    <property type="component" value="Unassembled WGS sequence"/>
</dbReference>
<dbReference type="AlphaFoldDB" id="A0A834RKP1"/>
<evidence type="ECO:0000256" key="3">
    <source>
        <dbReference type="ARBA" id="ARBA00022729"/>
    </source>
</evidence>
<proteinExistence type="predicted"/>
<reference evidence="9" key="1">
    <citation type="journal article" date="2020" name="PLoS Negl. Trop. Dis.">
        <title>High-quality nuclear genome for Sarcoptes scabiei-A critical resource for a neglected parasite.</title>
        <authorList>
            <person name="Korhonen P.K."/>
            <person name="Gasser R.B."/>
            <person name="Ma G."/>
            <person name="Wang T."/>
            <person name="Stroehlein A.J."/>
            <person name="Young N.D."/>
            <person name="Ang C.S."/>
            <person name="Fernando D.D."/>
            <person name="Lu H.C."/>
            <person name="Taylor S."/>
            <person name="Reynolds S.L."/>
            <person name="Mofiz E."/>
            <person name="Najaraj S.H."/>
            <person name="Gowda H."/>
            <person name="Madugundu A."/>
            <person name="Renuse S."/>
            <person name="Holt D."/>
            <person name="Pandey A."/>
            <person name="Papenfuss A.T."/>
            <person name="Fischer K."/>
        </authorList>
    </citation>
    <scope>NUCLEOTIDE SEQUENCE [LARGE SCALE GENOMIC DNA]</scope>
</reference>
<feature type="domain" description="Selenoprotein P N-terminal" evidence="6">
    <location>
        <begin position="101"/>
        <end position="254"/>
    </location>
</feature>
<organism evidence="7">
    <name type="scientific">Sarcoptes scabiei</name>
    <name type="common">Itch mite</name>
    <name type="synonym">Acarus scabiei</name>
    <dbReference type="NCBI Taxonomy" id="52283"/>
    <lineage>
        <taxon>Eukaryota</taxon>
        <taxon>Metazoa</taxon>
        <taxon>Ecdysozoa</taxon>
        <taxon>Arthropoda</taxon>
        <taxon>Chelicerata</taxon>
        <taxon>Arachnida</taxon>
        <taxon>Acari</taxon>
        <taxon>Acariformes</taxon>
        <taxon>Sarcoptiformes</taxon>
        <taxon>Astigmata</taxon>
        <taxon>Psoroptidia</taxon>
        <taxon>Sarcoptoidea</taxon>
        <taxon>Sarcoptidae</taxon>
        <taxon>Sarcoptinae</taxon>
        <taxon>Sarcoptes</taxon>
    </lineage>
</organism>
<evidence type="ECO:0000313" key="8">
    <source>
        <dbReference type="EnsemblMetazoa" id="KAF7496328.1"/>
    </source>
</evidence>
<dbReference type="InterPro" id="IPR007671">
    <property type="entry name" value="Selenoprotein-P_N"/>
</dbReference>
<gene>
    <name evidence="7" type="ORF">SSS_7647</name>
</gene>
<evidence type="ECO:0000259" key="6">
    <source>
        <dbReference type="Pfam" id="PF04592"/>
    </source>
</evidence>
<dbReference type="Pfam" id="PF04592">
    <property type="entry name" value="SelP_N"/>
    <property type="match status" value="1"/>
</dbReference>
<accession>A0A834RKP1</accession>
<keyword evidence="3" id="KW-0732">Signal</keyword>
<evidence type="ECO:0000256" key="1">
    <source>
        <dbReference type="ARBA" id="ARBA00004613"/>
    </source>
</evidence>